<dbReference type="OrthoDB" id="9766796at2"/>
<keyword evidence="16" id="KW-1185">Reference proteome</keyword>
<evidence type="ECO:0000256" key="10">
    <source>
        <dbReference type="ARBA" id="ARBA00049055"/>
    </source>
</evidence>
<comment type="cofactor">
    <cofactor evidence="1 11">
        <name>FAD</name>
        <dbReference type="ChEBI" id="CHEBI:57692"/>
    </cofactor>
</comment>
<dbReference type="GO" id="GO:0046168">
    <property type="term" value="P:glycerol-3-phosphate catabolic process"/>
    <property type="evidence" value="ECO:0007669"/>
    <property type="project" value="TreeGrafter"/>
</dbReference>
<dbReference type="Gene3D" id="3.50.50.60">
    <property type="entry name" value="FAD/NAD(P)-binding domain"/>
    <property type="match status" value="1"/>
</dbReference>
<dbReference type="InterPro" id="IPR000447">
    <property type="entry name" value="G3P_DH_FAD-dep"/>
</dbReference>
<dbReference type="SUPFAM" id="SSF51905">
    <property type="entry name" value="FAD/NAD(P)-binding domain"/>
    <property type="match status" value="1"/>
</dbReference>
<dbReference type="Pfam" id="PF16901">
    <property type="entry name" value="DAO_C"/>
    <property type="match status" value="1"/>
</dbReference>
<feature type="domain" description="FAD dependent oxidoreductase" evidence="13">
    <location>
        <begin position="24"/>
        <end position="376"/>
    </location>
</feature>
<evidence type="ECO:0000256" key="8">
    <source>
        <dbReference type="ARBA" id="ARBA00022827"/>
    </source>
</evidence>
<dbReference type="InterPro" id="IPR036188">
    <property type="entry name" value="FAD/NAD-bd_sf"/>
</dbReference>
<protein>
    <recommendedName>
        <fullName evidence="4 11">Glycerol-3-phosphate dehydrogenase</fullName>
        <ecNumber evidence="4 11">1.1.5.3</ecNumber>
    </recommendedName>
</protein>
<dbReference type="Pfam" id="PF01266">
    <property type="entry name" value="DAO"/>
    <property type="match status" value="1"/>
</dbReference>
<dbReference type="GO" id="GO:0006071">
    <property type="term" value="P:glycerol metabolic process"/>
    <property type="evidence" value="ECO:0007669"/>
    <property type="project" value="UniProtKB-KW"/>
</dbReference>
<dbReference type="AlphaFoldDB" id="A0A4Q7NXY9"/>
<dbReference type="InterPro" id="IPR031656">
    <property type="entry name" value="DAO_C"/>
</dbReference>
<evidence type="ECO:0000256" key="2">
    <source>
        <dbReference type="ARBA" id="ARBA00004496"/>
    </source>
</evidence>
<dbReference type="EMBL" id="SGXD01000001">
    <property type="protein sequence ID" value="RZS91252.1"/>
    <property type="molecule type" value="Genomic_DNA"/>
</dbReference>
<evidence type="ECO:0000259" key="14">
    <source>
        <dbReference type="Pfam" id="PF16901"/>
    </source>
</evidence>
<evidence type="ECO:0000256" key="5">
    <source>
        <dbReference type="ARBA" id="ARBA00022490"/>
    </source>
</evidence>
<keyword evidence="6 11" id="KW-0285">Flavoprotein</keyword>
<feature type="region of interest" description="Disordered" evidence="12">
    <location>
        <begin position="570"/>
        <end position="596"/>
    </location>
</feature>
<comment type="similarity">
    <text evidence="3 11">Belongs to the FAD-dependent glycerol-3-phosphate dehydrogenase family.</text>
</comment>
<dbReference type="GO" id="GO:0009331">
    <property type="term" value="C:glycerol-3-phosphate dehydrogenase (FAD) complex"/>
    <property type="evidence" value="ECO:0007669"/>
    <property type="project" value="UniProtKB-UniRule"/>
</dbReference>
<feature type="domain" description="Alpha-glycerophosphate oxidase C-terminal" evidence="14">
    <location>
        <begin position="403"/>
        <end position="527"/>
    </location>
</feature>
<evidence type="ECO:0000256" key="1">
    <source>
        <dbReference type="ARBA" id="ARBA00001974"/>
    </source>
</evidence>
<dbReference type="RefSeq" id="WP_130491345.1">
    <property type="nucleotide sequence ID" value="NZ_SGXD01000001.1"/>
</dbReference>
<evidence type="ECO:0000256" key="3">
    <source>
        <dbReference type="ARBA" id="ARBA00007330"/>
    </source>
</evidence>
<dbReference type="PROSITE" id="PS00978">
    <property type="entry name" value="FAD_G3PDH_2"/>
    <property type="match status" value="1"/>
</dbReference>
<dbReference type="GO" id="GO:0004368">
    <property type="term" value="F:glycerol-3-phosphate dehydrogenase (quinone) activity"/>
    <property type="evidence" value="ECO:0007669"/>
    <property type="project" value="UniProtKB-EC"/>
</dbReference>
<dbReference type="PANTHER" id="PTHR11985">
    <property type="entry name" value="GLYCEROL-3-PHOSPHATE DEHYDROGENASE"/>
    <property type="match status" value="1"/>
</dbReference>
<name>A0A4Q7NXY9_9ACTN</name>
<dbReference type="FunFam" id="1.10.8.870:FF:000003">
    <property type="entry name" value="Glycerol-3-phosphate dehydrogenase"/>
    <property type="match status" value="1"/>
</dbReference>
<evidence type="ECO:0000259" key="13">
    <source>
        <dbReference type="Pfam" id="PF01266"/>
    </source>
</evidence>
<dbReference type="Gene3D" id="1.10.8.870">
    <property type="entry name" value="Alpha-glycerophosphate oxidase, cap domain"/>
    <property type="match status" value="1"/>
</dbReference>
<gene>
    <name evidence="15" type="ORF">EV189_0488</name>
</gene>
<evidence type="ECO:0000256" key="12">
    <source>
        <dbReference type="SAM" id="MobiDB-lite"/>
    </source>
</evidence>
<keyword evidence="9 11" id="KW-0560">Oxidoreductase</keyword>
<feature type="compositionally biased region" description="Low complexity" evidence="12">
    <location>
        <begin position="578"/>
        <end position="596"/>
    </location>
</feature>
<evidence type="ECO:0000256" key="4">
    <source>
        <dbReference type="ARBA" id="ARBA00013029"/>
    </source>
</evidence>
<dbReference type="InterPro" id="IPR038299">
    <property type="entry name" value="DAO_C_sf"/>
</dbReference>
<evidence type="ECO:0000313" key="15">
    <source>
        <dbReference type="EMBL" id="RZS91252.1"/>
    </source>
</evidence>
<evidence type="ECO:0000313" key="16">
    <source>
        <dbReference type="Proteomes" id="UP000293638"/>
    </source>
</evidence>
<dbReference type="PROSITE" id="PS00977">
    <property type="entry name" value="FAD_G3PDH_1"/>
    <property type="match status" value="1"/>
</dbReference>
<keyword evidence="7" id="KW-0319">Glycerol metabolism</keyword>
<organism evidence="15 16">
    <name type="scientific">Motilibacter rhizosphaerae</name>
    <dbReference type="NCBI Taxonomy" id="598652"/>
    <lineage>
        <taxon>Bacteria</taxon>
        <taxon>Bacillati</taxon>
        <taxon>Actinomycetota</taxon>
        <taxon>Actinomycetes</taxon>
        <taxon>Motilibacterales</taxon>
        <taxon>Motilibacteraceae</taxon>
        <taxon>Motilibacter</taxon>
    </lineage>
</organism>
<accession>A0A4Q7NXY9</accession>
<evidence type="ECO:0000256" key="9">
    <source>
        <dbReference type="ARBA" id="ARBA00023002"/>
    </source>
</evidence>
<dbReference type="EC" id="1.1.5.3" evidence="4 11"/>
<dbReference type="Gene3D" id="3.30.9.10">
    <property type="entry name" value="D-Amino Acid Oxidase, subunit A, domain 2"/>
    <property type="match status" value="1"/>
</dbReference>
<comment type="catalytic activity">
    <reaction evidence="10 11">
        <text>a quinone + sn-glycerol 3-phosphate = dihydroxyacetone phosphate + a quinol</text>
        <dbReference type="Rhea" id="RHEA:18977"/>
        <dbReference type="ChEBI" id="CHEBI:24646"/>
        <dbReference type="ChEBI" id="CHEBI:57597"/>
        <dbReference type="ChEBI" id="CHEBI:57642"/>
        <dbReference type="ChEBI" id="CHEBI:132124"/>
        <dbReference type="EC" id="1.1.5.3"/>
    </reaction>
</comment>
<comment type="subcellular location">
    <subcellularLocation>
        <location evidence="2">Cytoplasm</location>
    </subcellularLocation>
</comment>
<dbReference type="PRINTS" id="PR01001">
    <property type="entry name" value="FADG3PDH"/>
</dbReference>
<keyword evidence="8" id="KW-0274">FAD</keyword>
<proteinExistence type="inferred from homology"/>
<dbReference type="PANTHER" id="PTHR11985:SF31">
    <property type="entry name" value="GLYCEROL-3-PHOSPHATE DEHYDROGENASE 2"/>
    <property type="match status" value="1"/>
</dbReference>
<dbReference type="InterPro" id="IPR006076">
    <property type="entry name" value="FAD-dep_OxRdtase"/>
</dbReference>
<keyword evidence="5" id="KW-0963">Cytoplasm</keyword>
<dbReference type="Proteomes" id="UP000293638">
    <property type="component" value="Unassembled WGS sequence"/>
</dbReference>
<comment type="caution">
    <text evidence="15">The sequence shown here is derived from an EMBL/GenBank/DDBJ whole genome shotgun (WGS) entry which is preliminary data.</text>
</comment>
<sequence>MASRPLGPQYRQDATSTLRSTELDVLVVGGGVTGAGVALDAVTRGLRVGLVEARDFAAGTSSRSSKLIHGGLRYLEQKDFTLVHEALRERSLMLRSLAPHLVRPVPFLLPLQHRVWERGYIGAGVTLYDVMAGLGGSRVVPHHKQLTRRGALKLAPGLRPDALVGAIQYYDAQVDDARHTLTIARTAAEYGATLLTSARVTGYLRDRNRVVGATVKDLESGEEFAVRAKRVIAATGVWSNEVQELAGAHRSFSVKASKGVHILVRRDRIDLHSGMILRTEKSVLFVIPWGSHWIIGTTDTPYDLDKAHPAASSADIDYILDHVNAVLRSPLSREDIVGTYAGLRPLLSGDADDTAKLSREHTVAEPAPGLVIVAGGKYTTYRVMAKDAVDFATRNFRHPVPASVTETLPILGAVGYQALRNQREQLATRYGIPVERVDHLLSRYGSGIPELMDLIGGDPSLGQPLSGAPDYLRVEIAYAASHEAALHLEDVLTRRTRISVEEPDRGVAVAEEVAAILAEVLGWDAATVRREVDHYRARVEAELAASSEPDEAVAQQIRLAAGDILDRYGSAAQDAEPAKASESPAAPGVAPPAKVG</sequence>
<evidence type="ECO:0000256" key="7">
    <source>
        <dbReference type="ARBA" id="ARBA00022798"/>
    </source>
</evidence>
<evidence type="ECO:0000256" key="6">
    <source>
        <dbReference type="ARBA" id="ARBA00022630"/>
    </source>
</evidence>
<evidence type="ECO:0000256" key="11">
    <source>
        <dbReference type="RuleBase" id="RU361217"/>
    </source>
</evidence>
<reference evidence="15 16" key="1">
    <citation type="submission" date="2019-02" db="EMBL/GenBank/DDBJ databases">
        <title>Genomic Encyclopedia of Type Strains, Phase IV (KMG-IV): sequencing the most valuable type-strain genomes for metagenomic binning, comparative biology and taxonomic classification.</title>
        <authorList>
            <person name="Goeker M."/>
        </authorList>
    </citation>
    <scope>NUCLEOTIDE SEQUENCE [LARGE SCALE GENOMIC DNA]</scope>
    <source>
        <strain evidence="15 16">DSM 45622</strain>
    </source>
</reference>